<evidence type="ECO:0000256" key="1">
    <source>
        <dbReference type="ARBA" id="ARBA00022737"/>
    </source>
</evidence>
<protein>
    <recommendedName>
        <fullName evidence="2">DC1 domain-containing protein</fullName>
    </recommendedName>
</protein>
<evidence type="ECO:0000313" key="4">
    <source>
        <dbReference type="Proteomes" id="UP001165190"/>
    </source>
</evidence>
<dbReference type="Pfam" id="PF03107">
    <property type="entry name" value="C1_2"/>
    <property type="match status" value="1"/>
</dbReference>
<organism evidence="3 4">
    <name type="scientific">Hibiscus trionum</name>
    <name type="common">Flower of an hour</name>
    <dbReference type="NCBI Taxonomy" id="183268"/>
    <lineage>
        <taxon>Eukaryota</taxon>
        <taxon>Viridiplantae</taxon>
        <taxon>Streptophyta</taxon>
        <taxon>Embryophyta</taxon>
        <taxon>Tracheophyta</taxon>
        <taxon>Spermatophyta</taxon>
        <taxon>Magnoliopsida</taxon>
        <taxon>eudicotyledons</taxon>
        <taxon>Gunneridae</taxon>
        <taxon>Pentapetalae</taxon>
        <taxon>rosids</taxon>
        <taxon>malvids</taxon>
        <taxon>Malvales</taxon>
        <taxon>Malvaceae</taxon>
        <taxon>Malvoideae</taxon>
        <taxon>Hibiscus</taxon>
    </lineage>
</organism>
<sequence length="173" mass="19295">MDQFKHFLHLHNLSFIEVGKDDDSVVCLGCANIILAEHAPRSLRSLKLPPEIQRDVLHPHPLIFNLREMIVCDGCGRLSASFYSYRCMNCELSLDLGCAVAFSNADELKFHEALQGGGKIKTKARHFSHNHHLTCCKFLLPTTEMAMNLFKGITLHGMQTGASGDSNLYLSPL</sequence>
<dbReference type="InterPro" id="IPR046349">
    <property type="entry name" value="C1-like_sf"/>
</dbReference>
<comment type="caution">
    <text evidence="3">The sequence shown here is derived from an EMBL/GenBank/DDBJ whole genome shotgun (WGS) entry which is preliminary data.</text>
</comment>
<accession>A0A9W7HK44</accession>
<dbReference type="InterPro" id="IPR004146">
    <property type="entry name" value="DC1"/>
</dbReference>
<dbReference type="EMBL" id="BSYR01000016">
    <property type="protein sequence ID" value="GMI78826.1"/>
    <property type="molecule type" value="Genomic_DNA"/>
</dbReference>
<keyword evidence="1" id="KW-0677">Repeat</keyword>
<reference evidence="3" key="1">
    <citation type="submission" date="2023-05" db="EMBL/GenBank/DDBJ databases">
        <title>Genome and transcriptome analyses reveal genes involved in the formation of fine ridges on petal epidermal cells in Hibiscus trionum.</title>
        <authorList>
            <person name="Koshimizu S."/>
            <person name="Masuda S."/>
            <person name="Ishii T."/>
            <person name="Shirasu K."/>
            <person name="Hoshino A."/>
            <person name="Arita M."/>
        </authorList>
    </citation>
    <scope>NUCLEOTIDE SEQUENCE</scope>
    <source>
        <strain evidence="3">Hamamatsu line</strain>
    </source>
</reference>
<gene>
    <name evidence="3" type="ORF">HRI_001551900</name>
</gene>
<dbReference type="AlphaFoldDB" id="A0A9W7HK44"/>
<dbReference type="Proteomes" id="UP001165190">
    <property type="component" value="Unassembled WGS sequence"/>
</dbReference>
<evidence type="ECO:0000313" key="3">
    <source>
        <dbReference type="EMBL" id="GMI78826.1"/>
    </source>
</evidence>
<dbReference type="SUPFAM" id="SSF57889">
    <property type="entry name" value="Cysteine-rich domain"/>
    <property type="match status" value="1"/>
</dbReference>
<feature type="domain" description="DC1" evidence="2">
    <location>
        <begin position="57"/>
        <end position="99"/>
    </location>
</feature>
<keyword evidence="4" id="KW-1185">Reference proteome</keyword>
<name>A0A9W7HK44_HIBTR</name>
<proteinExistence type="predicted"/>
<dbReference type="OrthoDB" id="1020867at2759"/>
<evidence type="ECO:0000259" key="2">
    <source>
        <dbReference type="Pfam" id="PF03107"/>
    </source>
</evidence>